<keyword evidence="1" id="KW-0472">Membrane</keyword>
<name>A0A101XQU9_9BACL</name>
<feature type="transmembrane region" description="Helical" evidence="1">
    <location>
        <begin position="20"/>
        <end position="44"/>
    </location>
</feature>
<proteinExistence type="predicted"/>
<evidence type="ECO:0000256" key="1">
    <source>
        <dbReference type="SAM" id="Phobius"/>
    </source>
</evidence>
<gene>
    <name evidence="2" type="ORF">ATW55_15150</name>
</gene>
<keyword evidence="1" id="KW-0812">Transmembrane</keyword>
<dbReference type="Proteomes" id="UP000053557">
    <property type="component" value="Unassembled WGS sequence"/>
</dbReference>
<accession>A0A101XQU9</accession>
<keyword evidence="1" id="KW-1133">Transmembrane helix</keyword>
<organism evidence="2 3">
    <name type="scientific">Ferroacidibacillus organovorans</name>
    <dbReference type="NCBI Taxonomy" id="1765683"/>
    <lineage>
        <taxon>Bacteria</taxon>
        <taxon>Bacillati</taxon>
        <taxon>Bacillota</taxon>
        <taxon>Bacilli</taxon>
        <taxon>Bacillales</taxon>
        <taxon>Alicyclobacillaceae</taxon>
        <taxon>Ferroacidibacillus</taxon>
    </lineage>
</organism>
<reference evidence="2 3" key="1">
    <citation type="submission" date="2015-12" db="EMBL/GenBank/DDBJ databases">
        <title>Draft genome sequence of Acidibacillus ferrooxidans ITV001, isolated from a chalcopyrite acid mine drainage site in Brazil.</title>
        <authorList>
            <person name="Dall'Agnol H."/>
            <person name="Nancucheo I."/>
            <person name="Johnson B."/>
            <person name="Oliveira R."/>
            <person name="Leite L."/>
            <person name="Pylro V."/>
            <person name="Nunes G.L."/>
            <person name="Tzotzos G."/>
            <person name="Fernandes G.R."/>
            <person name="Dutra J."/>
            <person name="Orellana S.C."/>
            <person name="Oliveira G."/>
        </authorList>
    </citation>
    <scope>NUCLEOTIDE SEQUENCE [LARGE SCALE GENOMIC DNA]</scope>
    <source>
        <strain evidence="3">ITV01</strain>
    </source>
</reference>
<protein>
    <submittedName>
        <fullName evidence="2">Uncharacterized protein</fullName>
    </submittedName>
</protein>
<comment type="caution">
    <text evidence="2">The sequence shown here is derived from an EMBL/GenBank/DDBJ whole genome shotgun (WGS) entry which is preliminary data.</text>
</comment>
<sequence length="171" mass="18160">MMARWKSGWAWFRAEGGYTFGLNFALLSVTVGMIFLLIFAWFASGLAAGTELRRATTAAALAAQSQVTQSVSASGTGFLTSAGWALDGSYAPAAQQIFTNEVSELHLNRVFENLSFQTRVNGNRVTVTASGEFLPVFLQSAAARVPGLKALSVPMQVTVPVEYKVVGEGGS</sequence>
<dbReference type="AlphaFoldDB" id="A0A101XQU9"/>
<evidence type="ECO:0000313" key="3">
    <source>
        <dbReference type="Proteomes" id="UP000053557"/>
    </source>
</evidence>
<dbReference type="EMBL" id="LPVJ01000035">
    <property type="protein sequence ID" value="KUO95830.1"/>
    <property type="molecule type" value="Genomic_DNA"/>
</dbReference>
<keyword evidence="3" id="KW-1185">Reference proteome</keyword>
<evidence type="ECO:0000313" key="2">
    <source>
        <dbReference type="EMBL" id="KUO95830.1"/>
    </source>
</evidence>